<dbReference type="RefSeq" id="WP_239128647.1">
    <property type="nucleotide sequence ID" value="NZ_BOOW01000008.1"/>
</dbReference>
<dbReference type="Pfam" id="PF00905">
    <property type="entry name" value="Transpeptidase"/>
    <property type="match status" value="1"/>
</dbReference>
<comment type="subcellular location">
    <subcellularLocation>
        <location evidence="1">Membrane</location>
    </subcellularLocation>
</comment>
<organism evidence="8 9">
    <name type="scientific">Sinosporangium siamense</name>
    <dbReference type="NCBI Taxonomy" id="1367973"/>
    <lineage>
        <taxon>Bacteria</taxon>
        <taxon>Bacillati</taxon>
        <taxon>Actinomycetota</taxon>
        <taxon>Actinomycetes</taxon>
        <taxon>Streptosporangiales</taxon>
        <taxon>Streptosporangiaceae</taxon>
        <taxon>Sinosporangium</taxon>
    </lineage>
</organism>
<keyword evidence="4" id="KW-0732">Signal</keyword>
<dbReference type="InterPro" id="IPR050515">
    <property type="entry name" value="Beta-lactam/transpept"/>
</dbReference>
<gene>
    <name evidence="8" type="ORF">Ssi02_13140</name>
</gene>
<comment type="similarity">
    <text evidence="2">Belongs to the transpeptidase family.</text>
</comment>
<dbReference type="AlphaFoldDB" id="A0A919V517"/>
<evidence type="ECO:0000259" key="6">
    <source>
        <dbReference type="Pfam" id="PF03717"/>
    </source>
</evidence>
<dbReference type="GO" id="GO:0046677">
    <property type="term" value="P:response to antibiotic"/>
    <property type="evidence" value="ECO:0007669"/>
    <property type="project" value="InterPro"/>
</dbReference>
<evidence type="ECO:0000313" key="8">
    <source>
        <dbReference type="EMBL" id="GII91083.1"/>
    </source>
</evidence>
<dbReference type="InterPro" id="IPR005311">
    <property type="entry name" value="PBP_dimer"/>
</dbReference>
<dbReference type="InterPro" id="IPR007887">
    <property type="entry name" value="MecA_N"/>
</dbReference>
<dbReference type="SUPFAM" id="SSF56519">
    <property type="entry name" value="Penicillin binding protein dimerisation domain"/>
    <property type="match status" value="1"/>
</dbReference>
<dbReference type="Gene3D" id="3.90.1310.10">
    <property type="entry name" value="Penicillin-binding protein 2a (Domain 2)"/>
    <property type="match status" value="1"/>
</dbReference>
<dbReference type="InterPro" id="IPR036138">
    <property type="entry name" value="PBP_dimer_sf"/>
</dbReference>
<keyword evidence="9" id="KW-1185">Reference proteome</keyword>
<sequence length="629" mass="65262">MRRATRRALASSLAMVACGATLTACFEEPSPHEAVQTFLVGWQSGDYAAAAARTDGDPAKVAKAIEDAGVHLDAASFRFKLLGITRSGGNAQADFTAEVDLGENNPLFTYNGKLPLHLVERHWKVRWSPSVLHPKLQEGQRFAVETVSEGRKPIVDREDKPLQTDEPLRVATVTPAKLDNPQRLVQELAAVTGFPQDRLLRQVLSAPPNSQVPLVTFGRDKYAQLASKLDIRGLEMKDETQPVGPDSPAQIVGRVSAVTAENVQQLGGPQRAGDSVGLNGLQKHYQDMLTGSTSTRVITVDLKTQQPVAELGKWPGRSNSSVSTTIDSAVQGAADSAVAGGVNPTALVAVQASTGQVLAVGTKDMHQEKDALAGKFPAGTAFSMVAADALAKSDVSTKQRLACPPVRSVGGAQFQQPGAAGGAAPTLQANFAGACTTALASLARRVDAKELAASTAAFGIGAKWKLPLKSFAGSVPVIRSDADKAKVITGQNVQVSPLSMALAAGAAASGTWRPPVLVTRPPSIEQTAGSPVTPPPTAVPLDPKSLSTIKSLMRAGVTSGTAKPADAGSGPRVYGIAAPAGGDAQGRKRFSWFVGWRGDVAVSVLVEGGDTTAAATIAGRFLQTAKAPS</sequence>
<proteinExistence type="inferred from homology"/>
<evidence type="ECO:0000259" key="7">
    <source>
        <dbReference type="Pfam" id="PF05223"/>
    </source>
</evidence>
<evidence type="ECO:0000256" key="1">
    <source>
        <dbReference type="ARBA" id="ARBA00004370"/>
    </source>
</evidence>
<dbReference type="PROSITE" id="PS51257">
    <property type="entry name" value="PROKAR_LIPOPROTEIN"/>
    <property type="match status" value="1"/>
</dbReference>
<dbReference type="PANTHER" id="PTHR30627:SF24">
    <property type="entry name" value="PENICILLIN-BINDING PROTEIN 4B"/>
    <property type="match status" value="1"/>
</dbReference>
<evidence type="ECO:0000256" key="4">
    <source>
        <dbReference type="SAM" id="SignalP"/>
    </source>
</evidence>
<evidence type="ECO:0000256" key="2">
    <source>
        <dbReference type="ARBA" id="ARBA00007171"/>
    </source>
</evidence>
<protein>
    <submittedName>
        <fullName evidence="8">Penicillin-binding protein</fullName>
    </submittedName>
</protein>
<dbReference type="Proteomes" id="UP000606172">
    <property type="component" value="Unassembled WGS sequence"/>
</dbReference>
<dbReference type="PANTHER" id="PTHR30627">
    <property type="entry name" value="PEPTIDOGLYCAN D,D-TRANSPEPTIDASE"/>
    <property type="match status" value="1"/>
</dbReference>
<dbReference type="GO" id="GO:0008658">
    <property type="term" value="F:penicillin binding"/>
    <property type="evidence" value="ECO:0007669"/>
    <property type="project" value="InterPro"/>
</dbReference>
<evidence type="ECO:0000256" key="3">
    <source>
        <dbReference type="ARBA" id="ARBA00023136"/>
    </source>
</evidence>
<dbReference type="GO" id="GO:0071555">
    <property type="term" value="P:cell wall organization"/>
    <property type="evidence" value="ECO:0007669"/>
    <property type="project" value="TreeGrafter"/>
</dbReference>
<dbReference type="GO" id="GO:0071972">
    <property type="term" value="F:peptidoglycan L,D-transpeptidase activity"/>
    <property type="evidence" value="ECO:0007669"/>
    <property type="project" value="TreeGrafter"/>
</dbReference>
<dbReference type="EMBL" id="BOOW01000008">
    <property type="protein sequence ID" value="GII91083.1"/>
    <property type="molecule type" value="Genomic_DNA"/>
</dbReference>
<feature type="signal peptide" evidence="4">
    <location>
        <begin position="1"/>
        <end position="19"/>
    </location>
</feature>
<dbReference type="Gene3D" id="3.40.710.10">
    <property type="entry name" value="DD-peptidase/beta-lactamase superfamily"/>
    <property type="match status" value="1"/>
</dbReference>
<feature type="domain" description="NTF2-like N-terminal transpeptidase" evidence="7">
    <location>
        <begin position="30"/>
        <end position="140"/>
    </location>
</feature>
<comment type="caution">
    <text evidence="8">The sequence shown here is derived from an EMBL/GenBank/DDBJ whole genome shotgun (WGS) entry which is preliminary data.</text>
</comment>
<dbReference type="Pfam" id="PF05223">
    <property type="entry name" value="MecA_N"/>
    <property type="match status" value="1"/>
</dbReference>
<dbReference type="GO" id="GO:0005886">
    <property type="term" value="C:plasma membrane"/>
    <property type="evidence" value="ECO:0007669"/>
    <property type="project" value="TreeGrafter"/>
</dbReference>
<dbReference type="InterPro" id="IPR012338">
    <property type="entry name" value="Beta-lactam/transpept-like"/>
</dbReference>
<dbReference type="InterPro" id="IPR001460">
    <property type="entry name" value="PCN-bd_Tpept"/>
</dbReference>
<dbReference type="Pfam" id="PF03717">
    <property type="entry name" value="PBP_dimer"/>
    <property type="match status" value="1"/>
</dbReference>
<reference evidence="8" key="1">
    <citation type="submission" date="2021-01" db="EMBL/GenBank/DDBJ databases">
        <title>Whole genome shotgun sequence of Sinosporangium siamense NBRC 109515.</title>
        <authorList>
            <person name="Komaki H."/>
            <person name="Tamura T."/>
        </authorList>
    </citation>
    <scope>NUCLEOTIDE SEQUENCE</scope>
    <source>
        <strain evidence="8">NBRC 109515</strain>
    </source>
</reference>
<keyword evidence="3" id="KW-0472">Membrane</keyword>
<evidence type="ECO:0000259" key="5">
    <source>
        <dbReference type="Pfam" id="PF00905"/>
    </source>
</evidence>
<name>A0A919V517_9ACTN</name>
<feature type="domain" description="Penicillin-binding protein dimerisation" evidence="6">
    <location>
        <begin position="153"/>
        <end position="301"/>
    </location>
</feature>
<feature type="domain" description="Penicillin-binding protein transpeptidase" evidence="5">
    <location>
        <begin position="346"/>
        <end position="619"/>
    </location>
</feature>
<feature type="chain" id="PRO_5037367378" evidence="4">
    <location>
        <begin position="20"/>
        <end position="629"/>
    </location>
</feature>
<accession>A0A919V517</accession>
<evidence type="ECO:0000313" key="9">
    <source>
        <dbReference type="Proteomes" id="UP000606172"/>
    </source>
</evidence>
<dbReference type="SUPFAM" id="SSF56601">
    <property type="entry name" value="beta-lactamase/transpeptidase-like"/>
    <property type="match status" value="1"/>
</dbReference>